<dbReference type="RefSeq" id="WP_310912548.1">
    <property type="nucleotide sequence ID" value="NZ_JAVLVT010000005.1"/>
</dbReference>
<evidence type="ECO:0008006" key="3">
    <source>
        <dbReference type="Google" id="ProtNLM"/>
    </source>
</evidence>
<proteinExistence type="predicted"/>
<organism evidence="1 2">
    <name type="scientific">Lipingzhangella rawalii</name>
    <dbReference type="NCBI Taxonomy" id="2055835"/>
    <lineage>
        <taxon>Bacteria</taxon>
        <taxon>Bacillati</taxon>
        <taxon>Actinomycetota</taxon>
        <taxon>Actinomycetes</taxon>
        <taxon>Streptosporangiales</taxon>
        <taxon>Nocardiopsidaceae</taxon>
        <taxon>Lipingzhangella</taxon>
    </lineage>
</organism>
<keyword evidence="2" id="KW-1185">Reference proteome</keyword>
<evidence type="ECO:0000313" key="2">
    <source>
        <dbReference type="Proteomes" id="UP001250214"/>
    </source>
</evidence>
<reference evidence="2" key="1">
    <citation type="submission" date="2023-07" db="EMBL/GenBank/DDBJ databases">
        <title>Novel species in the genus Lipingzhangella isolated from Sambhar Salt Lake.</title>
        <authorList>
            <person name="Jiya N."/>
            <person name="Kajale S."/>
            <person name="Sharma A."/>
        </authorList>
    </citation>
    <scope>NUCLEOTIDE SEQUENCE [LARGE SCALE GENOMIC DNA]</scope>
    <source>
        <strain evidence="2">LS1_29</strain>
    </source>
</reference>
<protein>
    <recommendedName>
        <fullName evidence="3">Lsr2 protein</fullName>
    </recommendedName>
</protein>
<name>A0ABU2H834_9ACTN</name>
<dbReference type="EMBL" id="JAVLVT010000005">
    <property type="protein sequence ID" value="MDS1270995.1"/>
    <property type="molecule type" value="Genomic_DNA"/>
</dbReference>
<evidence type="ECO:0000313" key="1">
    <source>
        <dbReference type="EMBL" id="MDS1270995.1"/>
    </source>
</evidence>
<sequence>MLVTVVEFRITCDDPTAVDLRHAATAFVEAQGWPRDQVSVWDNRTGDVVVTVPDDLLHPPESDPHRQPAHTRTARHTACEQLKQHPEVADSLRHVPFAELRSEVEPFQLAGWSVVDLVHALSYARDGTRWPTGAEYHAEGTSWLQHRLRDWRTAEGGVRPSVSQEEAALRVVHRAGVSSDSIMAEGATGAGSVTGRATPARPEQVRAAADDARRLIQARYRTTSNTLEHQQRTAARIRRTE</sequence>
<accession>A0ABU2H834</accession>
<comment type="caution">
    <text evidence="1">The sequence shown here is derived from an EMBL/GenBank/DDBJ whole genome shotgun (WGS) entry which is preliminary data.</text>
</comment>
<gene>
    <name evidence="1" type="ORF">RIF23_11865</name>
</gene>
<dbReference type="Proteomes" id="UP001250214">
    <property type="component" value="Unassembled WGS sequence"/>
</dbReference>